<protein>
    <submittedName>
        <fullName evidence="3">Uncharacterized protein</fullName>
    </submittedName>
</protein>
<evidence type="ECO:0000256" key="2">
    <source>
        <dbReference type="SAM" id="SignalP"/>
    </source>
</evidence>
<dbReference type="OrthoDB" id="10437115at2759"/>
<dbReference type="AlphaFoldDB" id="A0A6A5QHU4"/>
<keyword evidence="4" id="KW-1185">Reference proteome</keyword>
<reference evidence="3" key="1">
    <citation type="journal article" date="2020" name="Stud. Mycol.">
        <title>101 Dothideomycetes genomes: a test case for predicting lifestyles and emergence of pathogens.</title>
        <authorList>
            <person name="Haridas S."/>
            <person name="Albert R."/>
            <person name="Binder M."/>
            <person name="Bloem J."/>
            <person name="Labutti K."/>
            <person name="Salamov A."/>
            <person name="Andreopoulos B."/>
            <person name="Baker S."/>
            <person name="Barry K."/>
            <person name="Bills G."/>
            <person name="Bluhm B."/>
            <person name="Cannon C."/>
            <person name="Castanera R."/>
            <person name="Culley D."/>
            <person name="Daum C."/>
            <person name="Ezra D."/>
            <person name="Gonzalez J."/>
            <person name="Henrissat B."/>
            <person name="Kuo A."/>
            <person name="Liang C."/>
            <person name="Lipzen A."/>
            <person name="Lutzoni F."/>
            <person name="Magnuson J."/>
            <person name="Mondo S."/>
            <person name="Nolan M."/>
            <person name="Ohm R."/>
            <person name="Pangilinan J."/>
            <person name="Park H.-J."/>
            <person name="Ramirez L."/>
            <person name="Alfaro M."/>
            <person name="Sun H."/>
            <person name="Tritt A."/>
            <person name="Yoshinaga Y."/>
            <person name="Zwiers L.-H."/>
            <person name="Turgeon B."/>
            <person name="Goodwin S."/>
            <person name="Spatafora J."/>
            <person name="Crous P."/>
            <person name="Grigoriev I."/>
        </authorList>
    </citation>
    <scope>NUCLEOTIDE SEQUENCE</scope>
    <source>
        <strain evidence="3">HMLAC05119</strain>
    </source>
</reference>
<name>A0A6A5QHU4_AMPQU</name>
<keyword evidence="2" id="KW-0732">Signal</keyword>
<feature type="chain" id="PRO_5025659275" evidence="2">
    <location>
        <begin position="22"/>
        <end position="135"/>
    </location>
</feature>
<organism evidence="3 4">
    <name type="scientific">Ampelomyces quisqualis</name>
    <name type="common">Powdery mildew agent</name>
    <dbReference type="NCBI Taxonomy" id="50730"/>
    <lineage>
        <taxon>Eukaryota</taxon>
        <taxon>Fungi</taxon>
        <taxon>Dikarya</taxon>
        <taxon>Ascomycota</taxon>
        <taxon>Pezizomycotina</taxon>
        <taxon>Dothideomycetes</taxon>
        <taxon>Pleosporomycetidae</taxon>
        <taxon>Pleosporales</taxon>
        <taxon>Pleosporineae</taxon>
        <taxon>Phaeosphaeriaceae</taxon>
        <taxon>Ampelomyces</taxon>
    </lineage>
</organism>
<sequence length="135" mass="15079">MKPTTTLIPAVLLPTAAICQARDSAQEPATEAIIKAIREEVWANNQMQLAAFYENHQVACPALVPTGRTKPRGLHPKILIGIMLLLVMLFFIPWLFLLARTVSKRAEREAAMRLYRDSKDKRLGPKASGGYKSQH</sequence>
<proteinExistence type="predicted"/>
<feature type="transmembrane region" description="Helical" evidence="1">
    <location>
        <begin position="78"/>
        <end position="99"/>
    </location>
</feature>
<accession>A0A6A5QHU4</accession>
<keyword evidence="1" id="KW-1133">Transmembrane helix</keyword>
<dbReference type="EMBL" id="ML979138">
    <property type="protein sequence ID" value="KAF1914064.1"/>
    <property type="molecule type" value="Genomic_DNA"/>
</dbReference>
<keyword evidence="1" id="KW-0472">Membrane</keyword>
<evidence type="ECO:0000313" key="3">
    <source>
        <dbReference type="EMBL" id="KAF1914064.1"/>
    </source>
</evidence>
<dbReference type="Proteomes" id="UP000800096">
    <property type="component" value="Unassembled WGS sequence"/>
</dbReference>
<evidence type="ECO:0000256" key="1">
    <source>
        <dbReference type="SAM" id="Phobius"/>
    </source>
</evidence>
<evidence type="ECO:0000313" key="4">
    <source>
        <dbReference type="Proteomes" id="UP000800096"/>
    </source>
</evidence>
<keyword evidence="1" id="KW-0812">Transmembrane</keyword>
<feature type="signal peptide" evidence="2">
    <location>
        <begin position="1"/>
        <end position="21"/>
    </location>
</feature>
<gene>
    <name evidence="3" type="ORF">BDU57DRAFT_541432</name>
</gene>